<dbReference type="SUPFAM" id="SSF53448">
    <property type="entry name" value="Nucleotide-diphospho-sugar transferases"/>
    <property type="match status" value="1"/>
</dbReference>
<dbReference type="Gene3D" id="3.90.550.10">
    <property type="entry name" value="Spore Coat Polysaccharide Biosynthesis Protein SpsA, Chain A"/>
    <property type="match status" value="1"/>
</dbReference>
<feature type="domain" description="Glycosyltransferase 2-like" evidence="2">
    <location>
        <begin position="46"/>
        <end position="186"/>
    </location>
</feature>
<keyword evidence="3" id="KW-0328">Glycosyltransferase</keyword>
<gene>
    <name evidence="3" type="ORF">QQ055_05790</name>
</gene>
<dbReference type="InterPro" id="IPR050834">
    <property type="entry name" value="Glycosyltransf_2"/>
</dbReference>
<keyword evidence="4" id="KW-1185">Reference proteome</keyword>
<dbReference type="InterPro" id="IPR029044">
    <property type="entry name" value="Nucleotide-diphossugar_trans"/>
</dbReference>
<evidence type="ECO:0000259" key="2">
    <source>
        <dbReference type="Pfam" id="PF00535"/>
    </source>
</evidence>
<comment type="caution">
    <text evidence="3">The sequence shown here is derived from an EMBL/GenBank/DDBJ whole genome shotgun (WGS) entry which is preliminary data.</text>
</comment>
<feature type="region of interest" description="Disordered" evidence="1">
    <location>
        <begin position="1"/>
        <end position="34"/>
    </location>
</feature>
<evidence type="ECO:0000313" key="4">
    <source>
        <dbReference type="Proteomes" id="UP001230986"/>
    </source>
</evidence>
<protein>
    <submittedName>
        <fullName evidence="3">Glycosyltransferase family 2 protein</fullName>
        <ecNumber evidence="3">2.4.-.-</ecNumber>
    </submittedName>
</protein>
<dbReference type="RefSeq" id="WP_284475439.1">
    <property type="nucleotide sequence ID" value="NZ_JASVEJ010000022.1"/>
</dbReference>
<dbReference type="PANTHER" id="PTHR43685">
    <property type="entry name" value="GLYCOSYLTRANSFERASE"/>
    <property type="match status" value="1"/>
</dbReference>
<dbReference type="GO" id="GO:0016757">
    <property type="term" value="F:glycosyltransferase activity"/>
    <property type="evidence" value="ECO:0007669"/>
    <property type="project" value="UniProtKB-KW"/>
</dbReference>
<proteinExistence type="predicted"/>
<dbReference type="PANTHER" id="PTHR43685:SF2">
    <property type="entry name" value="GLYCOSYLTRANSFERASE 2-LIKE DOMAIN-CONTAINING PROTEIN"/>
    <property type="match status" value="1"/>
</dbReference>
<dbReference type="EMBL" id="JASVEJ010000022">
    <property type="protein sequence ID" value="MDL5056976.1"/>
    <property type="molecule type" value="Genomic_DNA"/>
</dbReference>
<name>A0ABT7LY95_9CYAN</name>
<evidence type="ECO:0000256" key="1">
    <source>
        <dbReference type="SAM" id="MobiDB-lite"/>
    </source>
</evidence>
<accession>A0ABT7LY95</accession>
<sequence>MSIVRTGLTLKDLPPPSSEKQGWPWTEESSPIPDRMPDGLEWPRISIITPSYNQGQFIEETIRSILLQGYPNLEYILIDGGSTDNTIEILKRYEPYFSYWVSEPDAGQSDAINKGFHKTTGELIAWQNSDDYYAPDVFIKIALATRENLDADVFYGAANVIDSQYKLIQYLEVTELNVESILPWFHIVNQSCFFKRKNFQLENFVSSNFSHFMDYELFWRLLLEQKQFQFIPGVNSYFRIHQTSKGSTQDYRLVAKELAIIYKMAYEASEVLLPGVRKKALECSRGLYLDNFANYRFAQFREGVVDLISRSGLRLRDSELYAKYFVSLLGITFVKKLKQFL</sequence>
<keyword evidence="3" id="KW-0808">Transferase</keyword>
<dbReference type="Proteomes" id="UP001230986">
    <property type="component" value="Unassembled WGS sequence"/>
</dbReference>
<dbReference type="CDD" id="cd06433">
    <property type="entry name" value="GT_2_WfgS_like"/>
    <property type="match status" value="1"/>
</dbReference>
<dbReference type="InterPro" id="IPR001173">
    <property type="entry name" value="Glyco_trans_2-like"/>
</dbReference>
<reference evidence="3 4" key="1">
    <citation type="submission" date="2023-06" db="EMBL/GenBank/DDBJ databases">
        <title>Whole genome sequence of Oscillatoria calcuttensis NRMC-F 0142.</title>
        <authorList>
            <person name="Shakena Fathima T."/>
            <person name="Muralitharan G."/>
            <person name="Thajuddin N."/>
        </authorList>
    </citation>
    <scope>NUCLEOTIDE SEQUENCE [LARGE SCALE GENOMIC DNA]</scope>
    <source>
        <strain evidence="3 4">NRMC-F 0142</strain>
    </source>
</reference>
<dbReference type="EC" id="2.4.-.-" evidence="3"/>
<dbReference type="Pfam" id="PF00535">
    <property type="entry name" value="Glycos_transf_2"/>
    <property type="match status" value="1"/>
</dbReference>
<evidence type="ECO:0000313" key="3">
    <source>
        <dbReference type="EMBL" id="MDL5056976.1"/>
    </source>
</evidence>
<organism evidence="3 4">
    <name type="scientific">Geitlerinema calcuttense NRMC-F 0142</name>
    <dbReference type="NCBI Taxonomy" id="2922238"/>
    <lineage>
        <taxon>Bacteria</taxon>
        <taxon>Bacillati</taxon>
        <taxon>Cyanobacteriota</taxon>
        <taxon>Cyanophyceae</taxon>
        <taxon>Geitlerinematales</taxon>
        <taxon>Geitlerinemataceae</taxon>
        <taxon>Geitlerinema</taxon>
    </lineage>
</organism>